<evidence type="ECO:0000313" key="4">
    <source>
        <dbReference type="EMBL" id="SHH95280.1"/>
    </source>
</evidence>
<reference evidence="4 5" key="1">
    <citation type="submission" date="2016-11" db="EMBL/GenBank/DDBJ databases">
        <authorList>
            <person name="Jaros S."/>
            <person name="Januszkiewicz K."/>
            <person name="Wedrychowicz H."/>
        </authorList>
    </citation>
    <scope>NUCLEOTIDE SEQUENCE [LARGE SCALE GENOMIC DNA]</scope>
    <source>
        <strain evidence="4 5">DSM 16917</strain>
    </source>
</reference>
<dbReference type="STRING" id="299255.SAMN02745129_3263"/>
<dbReference type="RefSeq" id="WP_067660943.1">
    <property type="nucleotide sequence ID" value="NZ_FQXG01000005.1"/>
</dbReference>
<dbReference type="Proteomes" id="UP000184268">
    <property type="component" value="Unassembled WGS sequence"/>
</dbReference>
<accession>A0A1M5X614</accession>
<evidence type="ECO:0000256" key="2">
    <source>
        <dbReference type="SAM" id="MobiDB-lite"/>
    </source>
</evidence>
<dbReference type="EMBL" id="FQXG01000005">
    <property type="protein sequence ID" value="SHH95280.1"/>
    <property type="molecule type" value="Genomic_DNA"/>
</dbReference>
<name>A0A1M5X614_9GAMM</name>
<feature type="chain" id="PRO_5009914849" evidence="3">
    <location>
        <begin position="23"/>
        <end position="546"/>
    </location>
</feature>
<feature type="coiled-coil region" evidence="1">
    <location>
        <begin position="332"/>
        <end position="397"/>
    </location>
</feature>
<evidence type="ECO:0000256" key="1">
    <source>
        <dbReference type="SAM" id="Coils"/>
    </source>
</evidence>
<dbReference type="AlphaFoldDB" id="A0A1M5X614"/>
<gene>
    <name evidence="4" type="ORF">SAMN02745129_3263</name>
</gene>
<feature type="compositionally biased region" description="Acidic residues" evidence="2">
    <location>
        <begin position="532"/>
        <end position="546"/>
    </location>
</feature>
<keyword evidence="5" id="KW-1185">Reference proteome</keyword>
<sequence>MYPVKKSLACALLVAMMAGGCASTQNDPQQANEIQAQRLSALAAIEQQRDSIQPLLADDELAWFATAQVRAAKSAWAQAQEQYTLVQDAPDRLVERLGVFNSTTRQAALEQALLEASGHLSNAVQVRDQVKQVLAEALANREVLVELDAESRFPTQSGKTQTLLKTLVDAVAQGREDDAIAGLPGLLREQRSLEVRTVTAINMVPLKNRMLELQNDLIDVVAPQTYATAMAAYNAGVAFIAEQPRNQAKIEEHVTATAFAIRHAAHIGKDVKFLDAHQVEDYERYLLGFERYLNRIRLALELDDLRDRSIADQAKALDEHLRAIQQSDGDAMSQLREALAQAEKALEQSGQELTQASEQLAQRDGKIAELEGVVAMLQQQQEVMTAQQQERDAALTEEEELALVEDEELALTEDEELSIADEQELVLTEDEELAIADEQELVLAEDEALVEEQALAQPESEVIAEETAELAQNDSQVEAAVEPVVESVTEAPAAVEAEVAEVAEAVSETTTETVVAEAPAAVVAEVASNDEQSADSDEATELSDAE</sequence>
<proteinExistence type="predicted"/>
<dbReference type="OrthoDB" id="6222696at2"/>
<dbReference type="PROSITE" id="PS51257">
    <property type="entry name" value="PROKAR_LIPOPROTEIN"/>
    <property type="match status" value="1"/>
</dbReference>
<keyword evidence="1" id="KW-0175">Coiled coil</keyword>
<organism evidence="4 5">
    <name type="scientific">Ferrimonas marina</name>
    <dbReference type="NCBI Taxonomy" id="299255"/>
    <lineage>
        <taxon>Bacteria</taxon>
        <taxon>Pseudomonadati</taxon>
        <taxon>Pseudomonadota</taxon>
        <taxon>Gammaproteobacteria</taxon>
        <taxon>Alteromonadales</taxon>
        <taxon>Ferrimonadaceae</taxon>
        <taxon>Ferrimonas</taxon>
    </lineage>
</organism>
<feature type="region of interest" description="Disordered" evidence="2">
    <location>
        <begin position="525"/>
        <end position="546"/>
    </location>
</feature>
<protein>
    <submittedName>
        <fullName evidence="4">Uncharacterized protein</fullName>
    </submittedName>
</protein>
<keyword evidence="3" id="KW-0732">Signal</keyword>
<evidence type="ECO:0000256" key="3">
    <source>
        <dbReference type="SAM" id="SignalP"/>
    </source>
</evidence>
<evidence type="ECO:0000313" key="5">
    <source>
        <dbReference type="Proteomes" id="UP000184268"/>
    </source>
</evidence>
<feature type="signal peptide" evidence="3">
    <location>
        <begin position="1"/>
        <end position="22"/>
    </location>
</feature>